<protein>
    <submittedName>
        <fullName evidence="1">Uncharacterized protein</fullName>
    </submittedName>
</protein>
<sequence length="37" mass="4493">MEVLHRNKQNFFVIRCSQAERLTSSSVNKKYFFKSLR</sequence>
<reference evidence="1" key="1">
    <citation type="journal article" date="2021" name="Proc. Natl. Acad. Sci. U.S.A.">
        <title>A Catalog of Tens of Thousands of Viruses from Human Metagenomes Reveals Hidden Associations with Chronic Diseases.</title>
        <authorList>
            <person name="Tisza M.J."/>
            <person name="Buck C.B."/>
        </authorList>
    </citation>
    <scope>NUCLEOTIDE SEQUENCE</scope>
    <source>
        <strain evidence="1">Ctiha2</strain>
    </source>
</reference>
<name>A0A8S5RHC4_9VIRU</name>
<evidence type="ECO:0000313" key="1">
    <source>
        <dbReference type="EMBL" id="DAE30477.1"/>
    </source>
</evidence>
<organism evidence="1">
    <name type="scientific">virus sp. ctiha2</name>
    <dbReference type="NCBI Taxonomy" id="2827299"/>
    <lineage>
        <taxon>Viruses</taxon>
    </lineage>
</organism>
<proteinExistence type="predicted"/>
<dbReference type="EMBL" id="BK059104">
    <property type="protein sequence ID" value="DAE30477.1"/>
    <property type="molecule type" value="Genomic_DNA"/>
</dbReference>
<accession>A0A8S5RHC4</accession>